<dbReference type="PROSITE" id="PS50850">
    <property type="entry name" value="MFS"/>
    <property type="match status" value="1"/>
</dbReference>
<evidence type="ECO:0000256" key="1">
    <source>
        <dbReference type="ARBA" id="ARBA00004651"/>
    </source>
</evidence>
<evidence type="ECO:0000256" key="7">
    <source>
        <dbReference type="SAM" id="Phobius"/>
    </source>
</evidence>
<gene>
    <name evidence="9" type="ORF">K8N75_06805</name>
</gene>
<feature type="transmembrane region" description="Helical" evidence="7">
    <location>
        <begin position="296"/>
        <end position="314"/>
    </location>
</feature>
<dbReference type="NCBIfam" id="TIGR00924">
    <property type="entry name" value="yjdL_sub1_fam"/>
    <property type="match status" value="2"/>
</dbReference>
<evidence type="ECO:0000256" key="6">
    <source>
        <dbReference type="ARBA" id="ARBA00023136"/>
    </source>
</evidence>
<name>A0A8T5UU63_9EURY</name>
<comment type="subcellular location">
    <subcellularLocation>
        <location evidence="1">Cell membrane</location>
        <topology evidence="1">Multi-pass membrane protein</topology>
    </subcellularLocation>
</comment>
<dbReference type="GO" id="GO:1904680">
    <property type="term" value="F:peptide transmembrane transporter activity"/>
    <property type="evidence" value="ECO:0007669"/>
    <property type="project" value="InterPro"/>
</dbReference>
<dbReference type="RefSeq" id="WP_223791335.1">
    <property type="nucleotide sequence ID" value="NZ_JAIOUQ010000007.1"/>
</dbReference>
<feature type="transmembrane region" description="Helical" evidence="7">
    <location>
        <begin position="154"/>
        <end position="179"/>
    </location>
</feature>
<feature type="transmembrane region" description="Helical" evidence="7">
    <location>
        <begin position="110"/>
        <end position="133"/>
    </location>
</feature>
<keyword evidence="10" id="KW-1185">Reference proteome</keyword>
<dbReference type="InterPro" id="IPR036259">
    <property type="entry name" value="MFS_trans_sf"/>
</dbReference>
<dbReference type="PANTHER" id="PTHR23517:SF15">
    <property type="entry name" value="PROTON-DEPENDENT OLIGOPEPTIDE FAMILY TRANSPORT PROTEIN"/>
    <property type="match status" value="1"/>
</dbReference>
<feature type="transmembrane region" description="Helical" evidence="7">
    <location>
        <begin position="326"/>
        <end position="347"/>
    </location>
</feature>
<keyword evidence="2" id="KW-0813">Transport</keyword>
<dbReference type="Proteomes" id="UP000825933">
    <property type="component" value="Unassembled WGS sequence"/>
</dbReference>
<dbReference type="Gene3D" id="1.20.1250.20">
    <property type="entry name" value="MFS general substrate transporter like domains"/>
    <property type="match status" value="2"/>
</dbReference>
<dbReference type="InterPro" id="IPR005279">
    <property type="entry name" value="Dipep/tripep_permease"/>
</dbReference>
<protein>
    <submittedName>
        <fullName evidence="9">Peptide MFS transporter</fullName>
    </submittedName>
</protein>
<feature type="transmembrane region" description="Helical" evidence="7">
    <location>
        <begin position="185"/>
        <end position="206"/>
    </location>
</feature>
<dbReference type="SUPFAM" id="SSF103473">
    <property type="entry name" value="MFS general substrate transporter"/>
    <property type="match status" value="1"/>
</dbReference>
<dbReference type="GO" id="GO:0006857">
    <property type="term" value="P:oligopeptide transport"/>
    <property type="evidence" value="ECO:0007669"/>
    <property type="project" value="InterPro"/>
</dbReference>
<organism evidence="9 10">
    <name type="scientific">Methanobacterium spitsbergense</name>
    <dbReference type="NCBI Taxonomy" id="2874285"/>
    <lineage>
        <taxon>Archaea</taxon>
        <taxon>Methanobacteriati</taxon>
        <taxon>Methanobacteriota</taxon>
        <taxon>Methanomada group</taxon>
        <taxon>Methanobacteria</taxon>
        <taxon>Methanobacteriales</taxon>
        <taxon>Methanobacteriaceae</taxon>
        <taxon>Methanobacterium</taxon>
    </lineage>
</organism>
<dbReference type="InterPro" id="IPR018456">
    <property type="entry name" value="PTR2_symporter_CS"/>
</dbReference>
<reference evidence="10" key="1">
    <citation type="journal article" date="2022" name="Microbiol. Resour. Announc.">
        <title>Draft Genome Sequence of a Methanogenic Archaeon from West Spitsbergen Permafrost.</title>
        <authorList>
            <person name="Trubitsyn V."/>
            <person name="Rivkina E."/>
            <person name="Shcherbakova V."/>
        </authorList>
    </citation>
    <scope>NUCLEOTIDE SEQUENCE [LARGE SCALE GENOMIC DNA]</scope>
    <source>
        <strain evidence="10">VT</strain>
    </source>
</reference>
<accession>A0A8T5UU63</accession>
<feature type="transmembrane region" description="Helical" evidence="7">
    <location>
        <begin position="435"/>
        <end position="455"/>
    </location>
</feature>
<sequence>MLKQHPKGLYLLFTTEMWERFSYYGMRAILSLYMIKAMFFSTAFTSSIYGYYTGMVYLTPLIGGYIADRYWGNRKSIIFGGLLMALGQFSLATSSYLYSPQSVAITNSFFVFNNQTVFFLLGLFLLVLGNGFFKPNISSMVGFLYSDNDGRRDSAFTIFYMGINLGALISPIIIGLLVGGNNPAYYMYGFLAAGIGMLLGLFIFILGKNKYLVDPEGGAVGDVPNHQYGPDNCNDQTLTWVEKQRIMVIVILAFFGIFFWAAFEQAGVSLTFLAEQHVDRVITAINFTIPAPWFQSVNPLAILLFAPFFAALWLKLKDKGKEPSIPLKMSGGLFMLSVGFMILVFASKTLDGGASISPLWLIVAYVLFTFGELCISPIGLSMVSKLSPARFTCLLMGIWFLTNAFANILAGQLSALYPDPTQPTPYILGIPINSFTSFFMIFVVMSIIAALILFLMRKRLETMMHGIE</sequence>
<keyword evidence="3" id="KW-1003">Cell membrane</keyword>
<keyword evidence="6 7" id="KW-0472">Membrane</keyword>
<evidence type="ECO:0000259" key="8">
    <source>
        <dbReference type="PROSITE" id="PS50850"/>
    </source>
</evidence>
<feature type="transmembrane region" description="Helical" evidence="7">
    <location>
        <begin position="392"/>
        <end position="415"/>
    </location>
</feature>
<dbReference type="CDD" id="cd17346">
    <property type="entry name" value="MFS_DtpA_like"/>
    <property type="match status" value="1"/>
</dbReference>
<dbReference type="PROSITE" id="PS01023">
    <property type="entry name" value="PTR2_2"/>
    <property type="match status" value="1"/>
</dbReference>
<comment type="caution">
    <text evidence="9">The sequence shown here is derived from an EMBL/GenBank/DDBJ whole genome shotgun (WGS) entry which is preliminary data.</text>
</comment>
<evidence type="ECO:0000256" key="2">
    <source>
        <dbReference type="ARBA" id="ARBA00022448"/>
    </source>
</evidence>
<feature type="transmembrane region" description="Helical" evidence="7">
    <location>
        <begin position="21"/>
        <end position="43"/>
    </location>
</feature>
<dbReference type="AlphaFoldDB" id="A0A8T5UU63"/>
<dbReference type="InterPro" id="IPR020846">
    <property type="entry name" value="MFS_dom"/>
</dbReference>
<dbReference type="GO" id="GO:0005886">
    <property type="term" value="C:plasma membrane"/>
    <property type="evidence" value="ECO:0007669"/>
    <property type="project" value="UniProtKB-SubCell"/>
</dbReference>
<keyword evidence="4 7" id="KW-0812">Transmembrane</keyword>
<evidence type="ECO:0000256" key="3">
    <source>
        <dbReference type="ARBA" id="ARBA00022475"/>
    </source>
</evidence>
<dbReference type="InterPro" id="IPR000109">
    <property type="entry name" value="POT_fam"/>
</dbReference>
<keyword evidence="5 7" id="KW-1133">Transmembrane helix</keyword>
<dbReference type="EMBL" id="JAIOUQ010000007">
    <property type="protein sequence ID" value="MBZ2165747.1"/>
    <property type="molecule type" value="Genomic_DNA"/>
</dbReference>
<feature type="transmembrane region" description="Helical" evidence="7">
    <location>
        <begin position="79"/>
        <end position="98"/>
    </location>
</feature>
<feature type="transmembrane region" description="Helical" evidence="7">
    <location>
        <begin position="49"/>
        <end position="67"/>
    </location>
</feature>
<evidence type="ECO:0000313" key="9">
    <source>
        <dbReference type="EMBL" id="MBZ2165747.1"/>
    </source>
</evidence>
<feature type="domain" description="Major facilitator superfamily (MFS) profile" evidence="8">
    <location>
        <begin position="1"/>
        <end position="461"/>
    </location>
</feature>
<evidence type="ECO:0000313" key="10">
    <source>
        <dbReference type="Proteomes" id="UP000825933"/>
    </source>
</evidence>
<dbReference type="Pfam" id="PF00854">
    <property type="entry name" value="PTR2"/>
    <property type="match status" value="2"/>
</dbReference>
<evidence type="ECO:0000256" key="5">
    <source>
        <dbReference type="ARBA" id="ARBA00022989"/>
    </source>
</evidence>
<feature type="transmembrane region" description="Helical" evidence="7">
    <location>
        <begin position="359"/>
        <end position="380"/>
    </location>
</feature>
<feature type="transmembrane region" description="Helical" evidence="7">
    <location>
        <begin position="246"/>
        <end position="263"/>
    </location>
</feature>
<dbReference type="InterPro" id="IPR050171">
    <property type="entry name" value="MFS_Transporters"/>
</dbReference>
<proteinExistence type="predicted"/>
<dbReference type="PANTHER" id="PTHR23517">
    <property type="entry name" value="RESISTANCE PROTEIN MDTM, PUTATIVE-RELATED-RELATED"/>
    <property type="match status" value="1"/>
</dbReference>
<evidence type="ECO:0000256" key="4">
    <source>
        <dbReference type="ARBA" id="ARBA00022692"/>
    </source>
</evidence>